<dbReference type="InterPro" id="IPR013766">
    <property type="entry name" value="Thioredoxin_domain"/>
</dbReference>
<feature type="site" description="Contributes to redox potential value" evidence="8">
    <location>
        <position position="29"/>
    </location>
</feature>
<evidence type="ECO:0000259" key="10">
    <source>
        <dbReference type="PROSITE" id="PS51352"/>
    </source>
</evidence>
<dbReference type="Proteomes" id="UP000198480">
    <property type="component" value="Unassembled WGS sequence"/>
</dbReference>
<evidence type="ECO:0000313" key="12">
    <source>
        <dbReference type="Proteomes" id="UP000198480"/>
    </source>
</evidence>
<proteinExistence type="inferred from homology"/>
<dbReference type="GO" id="GO:0005829">
    <property type="term" value="C:cytosol"/>
    <property type="evidence" value="ECO:0007669"/>
    <property type="project" value="TreeGrafter"/>
</dbReference>
<dbReference type="CDD" id="cd02947">
    <property type="entry name" value="TRX_family"/>
    <property type="match status" value="1"/>
</dbReference>
<dbReference type="GO" id="GO:0045454">
    <property type="term" value="P:cell redox homeostasis"/>
    <property type="evidence" value="ECO:0007669"/>
    <property type="project" value="TreeGrafter"/>
</dbReference>
<comment type="similarity">
    <text evidence="1 7">Belongs to the thioredoxin family.</text>
</comment>
<keyword evidence="2" id="KW-0813">Transport</keyword>
<evidence type="ECO:0000256" key="4">
    <source>
        <dbReference type="ARBA" id="ARBA00023157"/>
    </source>
</evidence>
<evidence type="ECO:0000256" key="7">
    <source>
        <dbReference type="PIRNR" id="PIRNR000077"/>
    </source>
</evidence>
<feature type="site" description="Deprotonates C-terminal active site Cys" evidence="8">
    <location>
        <position position="21"/>
    </location>
</feature>
<dbReference type="PRINTS" id="PR00421">
    <property type="entry name" value="THIOREDOXIN"/>
</dbReference>
<sequence>MSTQPMTFNELISGDQPVLVDFFATWCGPCQMMQPILQDTAKQVGEKVKIIKVDVDKNPLAASNFQVRGVPTLILFQKGKILWRQSGVVPTHQLVNVINQNLSQTV</sequence>
<dbReference type="PROSITE" id="PS00194">
    <property type="entry name" value="THIOREDOXIN_1"/>
    <property type="match status" value="1"/>
</dbReference>
<dbReference type="OrthoDB" id="9790390at2"/>
<evidence type="ECO:0000256" key="9">
    <source>
        <dbReference type="PIRSR" id="PIRSR000077-4"/>
    </source>
</evidence>
<evidence type="ECO:0000256" key="8">
    <source>
        <dbReference type="PIRSR" id="PIRSR000077-1"/>
    </source>
</evidence>
<evidence type="ECO:0000256" key="3">
    <source>
        <dbReference type="ARBA" id="ARBA00022982"/>
    </source>
</evidence>
<feature type="domain" description="Thioredoxin" evidence="10">
    <location>
        <begin position="1"/>
        <end position="103"/>
    </location>
</feature>
<evidence type="ECO:0000256" key="2">
    <source>
        <dbReference type="ARBA" id="ARBA00022448"/>
    </source>
</evidence>
<feature type="active site" description="Nucleophile" evidence="8">
    <location>
        <position position="27"/>
    </location>
</feature>
<evidence type="ECO:0000256" key="6">
    <source>
        <dbReference type="NCBIfam" id="TIGR01068"/>
    </source>
</evidence>
<dbReference type="PROSITE" id="PS51352">
    <property type="entry name" value="THIOREDOXIN_2"/>
    <property type="match status" value="1"/>
</dbReference>
<dbReference type="InterPro" id="IPR036249">
    <property type="entry name" value="Thioredoxin-like_sf"/>
</dbReference>
<dbReference type="FunFam" id="3.40.30.10:FF:000001">
    <property type="entry name" value="Thioredoxin"/>
    <property type="match status" value="1"/>
</dbReference>
<reference evidence="12" key="1">
    <citation type="submission" date="2017-06" db="EMBL/GenBank/DDBJ databases">
        <authorList>
            <person name="Varghese N."/>
            <person name="Submissions S."/>
        </authorList>
    </citation>
    <scope>NUCLEOTIDE SEQUENCE [LARGE SCALE GENOMIC DNA]</scope>
    <source>
        <strain evidence="12">5C</strain>
    </source>
</reference>
<name>A0A239DVR7_9BACT</name>
<dbReference type="AlphaFoldDB" id="A0A239DVR7"/>
<dbReference type="PIRSF" id="PIRSF000077">
    <property type="entry name" value="Thioredoxin"/>
    <property type="match status" value="1"/>
</dbReference>
<accession>A0A239DVR7</accession>
<dbReference type="InterPro" id="IPR017937">
    <property type="entry name" value="Thioredoxin_CS"/>
</dbReference>
<dbReference type="GO" id="GO:0015035">
    <property type="term" value="F:protein-disulfide reductase activity"/>
    <property type="evidence" value="ECO:0007669"/>
    <property type="project" value="UniProtKB-UniRule"/>
</dbReference>
<organism evidence="11 12">
    <name type="scientific">Belliella buryatensis</name>
    <dbReference type="NCBI Taxonomy" id="1500549"/>
    <lineage>
        <taxon>Bacteria</taxon>
        <taxon>Pseudomonadati</taxon>
        <taxon>Bacteroidota</taxon>
        <taxon>Cytophagia</taxon>
        <taxon>Cytophagales</taxon>
        <taxon>Cyclobacteriaceae</taxon>
        <taxon>Belliella</taxon>
    </lineage>
</organism>
<dbReference type="InterPro" id="IPR005746">
    <property type="entry name" value="Thioredoxin"/>
</dbReference>
<dbReference type="Pfam" id="PF00085">
    <property type="entry name" value="Thioredoxin"/>
    <property type="match status" value="1"/>
</dbReference>
<gene>
    <name evidence="11" type="ORF">SAMN06295967_10856</name>
</gene>
<dbReference type="PANTHER" id="PTHR45663">
    <property type="entry name" value="GEO12009P1"/>
    <property type="match status" value="1"/>
</dbReference>
<feature type="disulfide bond" description="Redox-active" evidence="9">
    <location>
        <begin position="27"/>
        <end position="30"/>
    </location>
</feature>
<dbReference type="NCBIfam" id="TIGR01068">
    <property type="entry name" value="thioredoxin"/>
    <property type="match status" value="1"/>
</dbReference>
<keyword evidence="5 9" id="KW-0676">Redox-active center</keyword>
<dbReference type="SUPFAM" id="SSF52833">
    <property type="entry name" value="Thioredoxin-like"/>
    <property type="match status" value="1"/>
</dbReference>
<keyword evidence="12" id="KW-1185">Reference proteome</keyword>
<keyword evidence="3" id="KW-0249">Electron transport</keyword>
<feature type="active site" description="Nucleophile" evidence="8">
    <location>
        <position position="30"/>
    </location>
</feature>
<dbReference type="RefSeq" id="WP_089240318.1">
    <property type="nucleotide sequence ID" value="NZ_FZOK01000008.1"/>
</dbReference>
<protein>
    <recommendedName>
        <fullName evidence="6 7">Thioredoxin</fullName>
    </recommendedName>
</protein>
<evidence type="ECO:0000256" key="5">
    <source>
        <dbReference type="ARBA" id="ARBA00023284"/>
    </source>
</evidence>
<evidence type="ECO:0000313" key="11">
    <source>
        <dbReference type="EMBL" id="SNS36576.1"/>
    </source>
</evidence>
<dbReference type="EMBL" id="FZOK01000008">
    <property type="protein sequence ID" value="SNS36576.1"/>
    <property type="molecule type" value="Genomic_DNA"/>
</dbReference>
<dbReference type="Gene3D" id="3.40.30.10">
    <property type="entry name" value="Glutaredoxin"/>
    <property type="match status" value="1"/>
</dbReference>
<keyword evidence="4 9" id="KW-1015">Disulfide bond</keyword>
<feature type="site" description="Contributes to redox potential value" evidence="8">
    <location>
        <position position="28"/>
    </location>
</feature>
<evidence type="ECO:0000256" key="1">
    <source>
        <dbReference type="ARBA" id="ARBA00008987"/>
    </source>
</evidence>
<dbReference type="PANTHER" id="PTHR45663:SF11">
    <property type="entry name" value="GEO12009P1"/>
    <property type="match status" value="1"/>
</dbReference>